<dbReference type="EMBL" id="PPTS01000025">
    <property type="protein sequence ID" value="RDB61305.1"/>
    <property type="molecule type" value="Genomic_DNA"/>
</dbReference>
<dbReference type="InterPro" id="IPR011059">
    <property type="entry name" value="Metal-dep_hydrolase_composite"/>
</dbReference>
<dbReference type="PANTHER" id="PTHR22642:SF2">
    <property type="entry name" value="PROTEIN LONG AFTER FAR-RED 3"/>
    <property type="match status" value="1"/>
</dbReference>
<gene>
    <name evidence="2" type="ORF">C1877_15030</name>
</gene>
<feature type="non-terminal residue" evidence="2">
    <location>
        <position position="310"/>
    </location>
</feature>
<dbReference type="Pfam" id="PF07969">
    <property type="entry name" value="Amidohydro_3"/>
    <property type="match status" value="1"/>
</dbReference>
<sequence>MSTWYPEADLVIQHPKIYTVAITCDEVKEGKTDFPIIEDGGVAAKDGKVIAVGTATDVQQFIGEHTEVIDATGKILTPGFVECHMHCKWTGENMLNLDFNGVTSRQAILDALKEKVASTPAGEWIEGDGWNELIWEDSKELITRRELDEIAPDNPLILLHMSAHTVAANSRALEEVGYTKDTPQPEGAEIGHYDDGELDGMLYENAALMPMFAAKPPLTEEQHLQSLELIGQRLNSFGITSAIDANLNYKQMRAYNEARKQNRLTYRANLMFYLDPQFGSFEDNLRRLEEMDCVTGFGDEMLKLNGCKVT</sequence>
<dbReference type="OrthoDB" id="3173428at2"/>
<dbReference type="PANTHER" id="PTHR22642">
    <property type="entry name" value="IMIDAZOLONEPROPIONASE"/>
    <property type="match status" value="1"/>
</dbReference>
<evidence type="ECO:0000259" key="1">
    <source>
        <dbReference type="Pfam" id="PF07969"/>
    </source>
</evidence>
<dbReference type="SUPFAM" id="SSF51338">
    <property type="entry name" value="Composite domain of metallo-dependent hydrolases"/>
    <property type="match status" value="1"/>
</dbReference>
<reference evidence="2 3" key="1">
    <citation type="journal article" date="2018" name="Elife">
        <title>Discovery and characterization of a prevalent human gut bacterial enzyme sufficient for the inactivation of a family of plant toxins.</title>
        <authorList>
            <person name="Koppel N."/>
            <person name="Bisanz J.E."/>
            <person name="Pandelia M.E."/>
            <person name="Turnbaugh P.J."/>
            <person name="Balskus E.P."/>
        </authorList>
    </citation>
    <scope>NUCLEOTIDE SEQUENCE [LARGE SCALE GENOMIC DNA]</scope>
    <source>
        <strain evidence="2 3">3C</strain>
    </source>
</reference>
<dbReference type="AlphaFoldDB" id="A0A369LT12"/>
<dbReference type="Proteomes" id="UP000254000">
    <property type="component" value="Unassembled WGS sequence"/>
</dbReference>
<feature type="domain" description="Amidohydrolase 3" evidence="1">
    <location>
        <begin position="67"/>
        <end position="307"/>
    </location>
</feature>
<dbReference type="GeneID" id="78361000"/>
<dbReference type="Gene3D" id="3.20.20.140">
    <property type="entry name" value="Metal-dependent hydrolases"/>
    <property type="match status" value="1"/>
</dbReference>
<dbReference type="SUPFAM" id="SSF51556">
    <property type="entry name" value="Metallo-dependent hydrolases"/>
    <property type="match status" value="1"/>
</dbReference>
<organism evidence="2 3">
    <name type="scientific">Gordonibacter pamelaeae</name>
    <dbReference type="NCBI Taxonomy" id="471189"/>
    <lineage>
        <taxon>Bacteria</taxon>
        <taxon>Bacillati</taxon>
        <taxon>Actinomycetota</taxon>
        <taxon>Coriobacteriia</taxon>
        <taxon>Eggerthellales</taxon>
        <taxon>Eggerthellaceae</taxon>
        <taxon>Gordonibacter</taxon>
    </lineage>
</organism>
<dbReference type="GO" id="GO:0016810">
    <property type="term" value="F:hydrolase activity, acting on carbon-nitrogen (but not peptide) bonds"/>
    <property type="evidence" value="ECO:0007669"/>
    <property type="project" value="InterPro"/>
</dbReference>
<name>A0A369LT12_9ACTN</name>
<dbReference type="InterPro" id="IPR032466">
    <property type="entry name" value="Metal_Hydrolase"/>
</dbReference>
<accession>A0A369LT12</accession>
<dbReference type="InterPro" id="IPR013108">
    <property type="entry name" value="Amidohydro_3"/>
</dbReference>
<proteinExistence type="predicted"/>
<evidence type="ECO:0000313" key="2">
    <source>
        <dbReference type="EMBL" id="RDB61305.1"/>
    </source>
</evidence>
<keyword evidence="3" id="KW-1185">Reference proteome</keyword>
<dbReference type="Gene3D" id="3.10.310.70">
    <property type="match status" value="1"/>
</dbReference>
<evidence type="ECO:0000313" key="3">
    <source>
        <dbReference type="Proteomes" id="UP000254000"/>
    </source>
</evidence>
<protein>
    <recommendedName>
        <fullName evidence="1">Amidohydrolase 3 domain-containing protein</fullName>
    </recommendedName>
</protein>
<dbReference type="RefSeq" id="WP_147274576.1">
    <property type="nucleotide sequence ID" value="NZ_CABMMS010000025.1"/>
</dbReference>
<comment type="caution">
    <text evidence="2">The sequence shown here is derived from an EMBL/GenBank/DDBJ whole genome shotgun (WGS) entry which is preliminary data.</text>
</comment>
<dbReference type="Gene3D" id="2.30.40.10">
    <property type="entry name" value="Urease, subunit C, domain 1"/>
    <property type="match status" value="1"/>
</dbReference>